<feature type="compositionally biased region" description="Pro residues" evidence="1">
    <location>
        <begin position="814"/>
        <end position="830"/>
    </location>
</feature>
<dbReference type="EMBL" id="CP141891">
    <property type="protein sequence ID" value="WRT70465.1"/>
    <property type="molecule type" value="Genomic_DNA"/>
</dbReference>
<feature type="region of interest" description="Disordered" evidence="1">
    <location>
        <begin position="381"/>
        <end position="415"/>
    </location>
</feature>
<feature type="region of interest" description="Disordered" evidence="1">
    <location>
        <begin position="761"/>
        <end position="839"/>
    </location>
</feature>
<feature type="transmembrane region" description="Helical" evidence="2">
    <location>
        <begin position="999"/>
        <end position="1023"/>
    </location>
</feature>
<dbReference type="RefSeq" id="XP_062795204.1">
    <property type="nucleotide sequence ID" value="XM_062939153.1"/>
</dbReference>
<accession>A0ABZ1D8R0</accession>
<evidence type="ECO:0000313" key="4">
    <source>
        <dbReference type="Proteomes" id="UP001329825"/>
    </source>
</evidence>
<feature type="compositionally biased region" description="Polar residues" evidence="1">
    <location>
        <begin position="171"/>
        <end position="190"/>
    </location>
</feature>
<feature type="compositionally biased region" description="Basic and acidic residues" evidence="1">
    <location>
        <begin position="133"/>
        <end position="159"/>
    </location>
</feature>
<evidence type="ECO:0000313" key="3">
    <source>
        <dbReference type="EMBL" id="WRT70465.1"/>
    </source>
</evidence>
<protein>
    <submittedName>
        <fullName evidence="3">Uncharacterized protein</fullName>
    </submittedName>
</protein>
<feature type="region of interest" description="Disordered" evidence="1">
    <location>
        <begin position="127"/>
        <end position="190"/>
    </location>
</feature>
<evidence type="ECO:0000256" key="1">
    <source>
        <dbReference type="SAM" id="MobiDB-lite"/>
    </source>
</evidence>
<feature type="region of interest" description="Disordered" evidence="1">
    <location>
        <begin position="215"/>
        <end position="235"/>
    </location>
</feature>
<sequence length="1024" mass="113835">MFEVGNLPPLPPSPSSSSSSSSRTKLPKMPSSIRIFQEQHVTEFAHLHQDNYENNEERIRMLNIEKQRLEEARRIGRAKRQTLSHHHSSSYNSDSNHRDDSDITIDMGMKSGWRPLSLLARRQPLTKPTDLIVNDRTKQSRLPDNRGTGERQRQMDRQQHSRKSSFRTENESFTPTETDTPDLSSPLQSDVNSPDLALITPNQLELTLGCSTPPPVPTKSKARHVDSGDHSIQSSTYSWASSFSGETVELRAAAHYVPSISEEGGSAEYHVAHDHGEEEILDSPAKTNKRRKRIVAIAHTVRQLEGIGSRDVEDPDIYQQLVKAWNERPGVVQPCEPIWSPPSKAAPAIPSKPNPAENTFDPYLAPPDWLAPPSLSPGIAPYMGSSPVPSSNLEHHTPNLDDESERFSDESHTSSNPFRYSYASTLHDLALEGGLQHGTKLMSEKAWLKSPLFDQGTYFDAQTLSGPLPVGTFSEPQAIPMPGGSPSKSSVNESESDCIPSPGQPERTLRRHNRDIGSLHDKKLGTPIDLGNPNAGPSSTPTNWGLGFLGNWLKDELKDESVEEEVIKEEGFQYGEDGTSPIQTNTREKISSFLAEGDVIAQQPLQHQSPRTSDTIDPHHPFEAKKAIDTNEMQLHPNSIVLPPPLPTPEVELLIQQIPGLTKSQINPSPPKECITLAKEYQFSNPCRRQSYSTPSDILYPHPHHPHQDHPLASTTQLQNNQIGVGDLQVELEMETELQNRDQEESWDSSAISSYRYQTPPLRLSHHGKSPSPSHSTKKSSVQHPDLPPLPSTVPEMNPIATPPRTPKSHLRPILPPLPPTPKYRRPTPPLLTNSNFPLHRENGNSRNIDESEIVGVGSQIPRPQNYDHSCYWGSTVHDIDSQIDTPGFGREHPSYPYASSTNQVDISVSSDIQTLPQAVTTETDMEKAIPSRSSSNKHSRTPLILFILGFVMPILWFVGGWPILRPSPHTETTQGEETSLRRFRWIDHPDRMVRACRWAAIISIPTMIIAGVIAAVVVVVAVH</sequence>
<keyword evidence="2" id="KW-1133">Transmembrane helix</keyword>
<feature type="compositionally biased region" description="Polar residues" evidence="1">
    <location>
        <begin position="687"/>
        <end position="696"/>
    </location>
</feature>
<feature type="compositionally biased region" description="Basic residues" evidence="1">
    <location>
        <begin position="77"/>
        <end position="88"/>
    </location>
</feature>
<name>A0ABZ1D8R0_9TREE</name>
<proteinExistence type="predicted"/>
<reference evidence="3 4" key="1">
    <citation type="submission" date="2024-01" db="EMBL/GenBank/DDBJ databases">
        <title>Comparative genomics of Cryptococcus and Kwoniella reveals pathogenesis evolution and contrasting modes of karyotype evolution via chromosome fusion or intercentromeric recombination.</title>
        <authorList>
            <person name="Coelho M.A."/>
            <person name="David-Palma M."/>
            <person name="Shea T."/>
            <person name="Bowers K."/>
            <person name="McGinley-Smith S."/>
            <person name="Mohammad A.W."/>
            <person name="Gnirke A."/>
            <person name="Yurkov A.M."/>
            <person name="Nowrousian M."/>
            <person name="Sun S."/>
            <person name="Cuomo C.A."/>
            <person name="Heitman J."/>
        </authorList>
    </citation>
    <scope>NUCLEOTIDE SEQUENCE [LARGE SCALE GENOMIC DNA]</scope>
    <source>
        <strain evidence="3">CBS 11374</strain>
    </source>
</reference>
<dbReference type="GeneID" id="87959593"/>
<feature type="region of interest" description="Disordered" evidence="1">
    <location>
        <begin position="687"/>
        <end position="712"/>
    </location>
</feature>
<feature type="region of interest" description="Disordered" evidence="1">
    <location>
        <begin position="475"/>
        <end position="509"/>
    </location>
</feature>
<keyword evidence="4" id="KW-1185">Reference proteome</keyword>
<keyword evidence="2" id="KW-0812">Transmembrane</keyword>
<feature type="region of interest" description="Disordered" evidence="1">
    <location>
        <begin position="77"/>
        <end position="103"/>
    </location>
</feature>
<organism evidence="3 4">
    <name type="scientific">Kwoniella shivajii</name>
    <dbReference type="NCBI Taxonomy" id="564305"/>
    <lineage>
        <taxon>Eukaryota</taxon>
        <taxon>Fungi</taxon>
        <taxon>Dikarya</taxon>
        <taxon>Basidiomycota</taxon>
        <taxon>Agaricomycotina</taxon>
        <taxon>Tremellomycetes</taxon>
        <taxon>Tremellales</taxon>
        <taxon>Cryptococcaceae</taxon>
        <taxon>Kwoniella</taxon>
    </lineage>
</organism>
<dbReference type="Proteomes" id="UP001329825">
    <property type="component" value="Chromosome 11"/>
</dbReference>
<evidence type="ECO:0000256" key="2">
    <source>
        <dbReference type="SAM" id="Phobius"/>
    </source>
</evidence>
<keyword evidence="2" id="KW-0472">Membrane</keyword>
<gene>
    <name evidence="3" type="ORF">IL334_007463</name>
</gene>
<feature type="compositionally biased region" description="Basic and acidic residues" evidence="1">
    <location>
        <begin position="393"/>
        <end position="412"/>
    </location>
</feature>
<feature type="region of interest" description="Disordered" evidence="1">
    <location>
        <begin position="1"/>
        <end position="29"/>
    </location>
</feature>
<feature type="transmembrane region" description="Helical" evidence="2">
    <location>
        <begin position="944"/>
        <end position="965"/>
    </location>
</feature>